<evidence type="ECO:0000313" key="4">
    <source>
        <dbReference type="EMBL" id="POB03224.1"/>
    </source>
</evidence>
<dbReference type="CDD" id="cd04301">
    <property type="entry name" value="NAT_SF"/>
    <property type="match status" value="1"/>
</dbReference>
<evidence type="ECO:0000259" key="3">
    <source>
        <dbReference type="PROSITE" id="PS51186"/>
    </source>
</evidence>
<evidence type="ECO:0000256" key="1">
    <source>
        <dbReference type="ARBA" id="ARBA00022679"/>
    </source>
</evidence>
<accession>A0A2P4EUT6</accession>
<dbReference type="InterPro" id="IPR057691">
    <property type="entry name" value="DUF7931"/>
</dbReference>
<dbReference type="Pfam" id="PF25559">
    <property type="entry name" value="DUF7931"/>
    <property type="match status" value="1"/>
</dbReference>
<keyword evidence="2" id="KW-0012">Acyltransferase</keyword>
<dbReference type="EMBL" id="PPSK01000009">
    <property type="protein sequence ID" value="POB03224.1"/>
    <property type="molecule type" value="Genomic_DNA"/>
</dbReference>
<dbReference type="Proteomes" id="UP000243451">
    <property type="component" value="Unassembled WGS sequence"/>
</dbReference>
<feature type="domain" description="N-acetyltransferase" evidence="3">
    <location>
        <begin position="4"/>
        <end position="140"/>
    </location>
</feature>
<dbReference type="InterPro" id="IPR016181">
    <property type="entry name" value="Acyl_CoA_acyltransferase"/>
</dbReference>
<gene>
    <name evidence="4" type="ORF">C1949_11080</name>
</gene>
<name>A0A2P4EUT6_9GAMM</name>
<dbReference type="PANTHER" id="PTHR43877">
    <property type="entry name" value="AMINOALKYLPHOSPHONATE N-ACETYLTRANSFERASE-RELATED-RELATED"/>
    <property type="match status" value="1"/>
</dbReference>
<dbReference type="AlphaFoldDB" id="A0A2P4EUT6"/>
<proteinExistence type="predicted"/>
<organism evidence="4 5">
    <name type="scientific">Halopseudomonas oceani</name>
    <dbReference type="NCBI Taxonomy" id="1708783"/>
    <lineage>
        <taxon>Bacteria</taxon>
        <taxon>Pseudomonadati</taxon>
        <taxon>Pseudomonadota</taxon>
        <taxon>Gammaproteobacteria</taxon>
        <taxon>Pseudomonadales</taxon>
        <taxon>Pseudomonadaceae</taxon>
        <taxon>Halopseudomonas</taxon>
    </lineage>
</organism>
<evidence type="ECO:0000256" key="2">
    <source>
        <dbReference type="ARBA" id="ARBA00023315"/>
    </source>
</evidence>
<dbReference type="Gene3D" id="3.40.630.30">
    <property type="match status" value="1"/>
</dbReference>
<dbReference type="RefSeq" id="WP_104738542.1">
    <property type="nucleotide sequence ID" value="NZ_BMHR01000009.1"/>
</dbReference>
<keyword evidence="5" id="KW-1185">Reference proteome</keyword>
<dbReference type="InterPro" id="IPR050832">
    <property type="entry name" value="Bact_Acetyltransf"/>
</dbReference>
<dbReference type="InterPro" id="IPR000182">
    <property type="entry name" value="GNAT_dom"/>
</dbReference>
<dbReference type="SUPFAM" id="SSF55729">
    <property type="entry name" value="Acyl-CoA N-acyltransferases (Nat)"/>
    <property type="match status" value="1"/>
</dbReference>
<sequence>MSDIVVTTVDWHTGKALRDIRQKVFIDEQQVPEDLEWDAQDEEATHFLLLRAGHPVGTGRLLKDGHIGRIAILPQHRGLGLGERLMRAIMAHAIDNSMHTLLLSAQTHAVPFYQRLGFEVCSDIYLDAGIEHQDMRWSDDTQESDHLPHIEFVSPGRFTIHNPDEALAPPTEYNQPGMTAIDEHNAQQQLIQLIDDCRQTLLIYSPEQAQWLFNRQATIQACERLIARNPKARIQILLQDVSNEFLRGHTLLSVMRRFPSLCQIRKQHPDLPRQSYCQAMTDQQGFLMLPIARTREGFVRVESRDQVKRWSDSFNDLWGTSQTDSAIRSFLL</sequence>
<dbReference type="Pfam" id="PF13673">
    <property type="entry name" value="Acetyltransf_10"/>
    <property type="match status" value="1"/>
</dbReference>
<reference evidence="4 5" key="1">
    <citation type="submission" date="2018-01" db="EMBL/GenBank/DDBJ databases">
        <title>Draft genome of the type strain Pseudomonas oceani DSM 100277 isolated from the deep water in Okinawa trough, northwestern Pacific Ocean.</title>
        <authorList>
            <person name="Gomila M."/>
            <person name="Mulet M."/>
            <person name="Garcia-Valdes E."/>
            <person name="Lalucat J."/>
        </authorList>
    </citation>
    <scope>NUCLEOTIDE SEQUENCE [LARGE SCALE GENOMIC DNA]</scope>
    <source>
        <strain evidence="4 5">DSM 100277</strain>
    </source>
</reference>
<keyword evidence="1" id="KW-0808">Transferase</keyword>
<dbReference type="OrthoDB" id="9796171at2"/>
<dbReference type="PROSITE" id="PS51186">
    <property type="entry name" value="GNAT"/>
    <property type="match status" value="1"/>
</dbReference>
<protein>
    <recommendedName>
        <fullName evidence="3">N-acetyltransferase domain-containing protein</fullName>
    </recommendedName>
</protein>
<dbReference type="GO" id="GO:0016747">
    <property type="term" value="F:acyltransferase activity, transferring groups other than amino-acyl groups"/>
    <property type="evidence" value="ECO:0007669"/>
    <property type="project" value="InterPro"/>
</dbReference>
<comment type="caution">
    <text evidence="4">The sequence shown here is derived from an EMBL/GenBank/DDBJ whole genome shotgun (WGS) entry which is preliminary data.</text>
</comment>
<evidence type="ECO:0000313" key="5">
    <source>
        <dbReference type="Proteomes" id="UP000243451"/>
    </source>
</evidence>